<name>A0A7K3MBD2_9ACTN</name>
<dbReference type="Proteomes" id="UP000460435">
    <property type="component" value="Unassembled WGS sequence"/>
</dbReference>
<dbReference type="GO" id="GO:0008514">
    <property type="term" value="F:organic anion transmembrane transporter activity"/>
    <property type="evidence" value="ECO:0007669"/>
    <property type="project" value="UniProtKB-ARBA"/>
</dbReference>
<feature type="transmembrane region" description="Helical" evidence="9">
    <location>
        <begin position="184"/>
        <end position="212"/>
    </location>
</feature>
<dbReference type="InterPro" id="IPR001898">
    <property type="entry name" value="SLC13A/DASS"/>
</dbReference>
<dbReference type="EMBL" id="WLZY01000013">
    <property type="protein sequence ID" value="NDL60631.1"/>
    <property type="molecule type" value="Genomic_DNA"/>
</dbReference>
<evidence type="ECO:0000256" key="3">
    <source>
        <dbReference type="ARBA" id="ARBA00020150"/>
    </source>
</evidence>
<feature type="transmembrane region" description="Helical" evidence="9">
    <location>
        <begin position="452"/>
        <end position="482"/>
    </location>
</feature>
<reference evidence="10 11" key="1">
    <citation type="submission" date="2019-11" db="EMBL/GenBank/DDBJ databases">
        <authorList>
            <person name="Li X.-J."/>
            <person name="Feng X.-M."/>
        </authorList>
    </citation>
    <scope>NUCLEOTIDE SEQUENCE [LARGE SCALE GENOMIC DNA]</scope>
    <source>
        <strain evidence="10 11">XMNu-373</strain>
    </source>
</reference>
<accession>A0A7K3MBD2</accession>
<feature type="transmembrane region" description="Helical" evidence="9">
    <location>
        <begin position="287"/>
        <end position="309"/>
    </location>
</feature>
<evidence type="ECO:0000313" key="11">
    <source>
        <dbReference type="Proteomes" id="UP000460435"/>
    </source>
</evidence>
<keyword evidence="4 9" id="KW-0812">Transmembrane</keyword>
<dbReference type="CDD" id="cd01115">
    <property type="entry name" value="SLC13_permease"/>
    <property type="match status" value="1"/>
</dbReference>
<evidence type="ECO:0000256" key="6">
    <source>
        <dbReference type="ARBA" id="ARBA00023136"/>
    </source>
</evidence>
<protein>
    <recommendedName>
        <fullName evidence="3">Sodium-dependent dicarboxylate transporter SdcS</fullName>
    </recommendedName>
    <alternativeName>
        <fullName evidence="7">Na(+)/dicarboxylate symporter</fullName>
    </alternativeName>
</protein>
<comment type="similarity">
    <text evidence="2">Belongs to the SLC13A/DASS transporter (TC 2.A.47) family. NADC subfamily.</text>
</comment>
<feature type="transmembrane region" description="Helical" evidence="9">
    <location>
        <begin position="535"/>
        <end position="559"/>
    </location>
</feature>
<evidence type="ECO:0000256" key="4">
    <source>
        <dbReference type="ARBA" id="ARBA00022692"/>
    </source>
</evidence>
<feature type="transmembrane region" description="Helical" evidence="9">
    <location>
        <begin position="247"/>
        <end position="267"/>
    </location>
</feature>
<dbReference type="GO" id="GO:1905039">
    <property type="term" value="P:carboxylic acid transmembrane transport"/>
    <property type="evidence" value="ECO:0007669"/>
    <property type="project" value="UniProtKB-ARBA"/>
</dbReference>
<feature type="transmembrane region" description="Helical" evidence="9">
    <location>
        <begin position="112"/>
        <end position="143"/>
    </location>
</feature>
<evidence type="ECO:0000256" key="9">
    <source>
        <dbReference type="SAM" id="Phobius"/>
    </source>
</evidence>
<keyword evidence="11" id="KW-1185">Reference proteome</keyword>
<feature type="transmembrane region" description="Helical" evidence="9">
    <location>
        <begin position="218"/>
        <end position="235"/>
    </location>
</feature>
<evidence type="ECO:0000313" key="10">
    <source>
        <dbReference type="EMBL" id="NDL60631.1"/>
    </source>
</evidence>
<keyword evidence="6 9" id="KW-0472">Membrane</keyword>
<comment type="caution">
    <text evidence="10">The sequence shown here is derived from an EMBL/GenBank/DDBJ whole genome shotgun (WGS) entry which is preliminary data.</text>
</comment>
<feature type="transmembrane region" description="Helical" evidence="9">
    <location>
        <begin position="374"/>
        <end position="394"/>
    </location>
</feature>
<dbReference type="AlphaFoldDB" id="A0A7K3MBD2"/>
<evidence type="ECO:0000256" key="2">
    <source>
        <dbReference type="ARBA" id="ARBA00006772"/>
    </source>
</evidence>
<feature type="transmembrane region" description="Helical" evidence="9">
    <location>
        <begin position="494"/>
        <end position="515"/>
    </location>
</feature>
<feature type="transmembrane region" description="Helical" evidence="9">
    <location>
        <begin position="415"/>
        <end position="432"/>
    </location>
</feature>
<evidence type="ECO:0000256" key="7">
    <source>
        <dbReference type="ARBA" id="ARBA00031174"/>
    </source>
</evidence>
<feature type="transmembrane region" description="Helical" evidence="9">
    <location>
        <begin position="84"/>
        <end position="100"/>
    </location>
</feature>
<evidence type="ECO:0000256" key="8">
    <source>
        <dbReference type="SAM" id="MobiDB-lite"/>
    </source>
</evidence>
<gene>
    <name evidence="10" type="ORF">F7O44_26475</name>
</gene>
<dbReference type="PANTHER" id="PTHR10283">
    <property type="entry name" value="SOLUTE CARRIER FAMILY 13 MEMBER"/>
    <property type="match status" value="1"/>
</dbReference>
<keyword evidence="5 9" id="KW-1133">Transmembrane helix</keyword>
<comment type="subcellular location">
    <subcellularLocation>
        <location evidence="1">Membrane</location>
        <topology evidence="1">Multi-pass membrane protein</topology>
    </subcellularLocation>
</comment>
<feature type="transmembrane region" description="Helical" evidence="9">
    <location>
        <begin position="343"/>
        <end position="362"/>
    </location>
</feature>
<sequence length="563" mass="59853">MSRESEVSGVDLVRHRVEWPGSQAPGATIRTSRGNVCVSGSSRRSPSARSVPVSTRTVEHQDGRPPGSGPAEAVEETYSRRKRIGLVAGVVAAAAVYLLLPDTLGDEGKTTAAIAVLMAAWWMTEAIPIPATALLPLVLFPFLGVAEISDAASPYANDIIFLFMGGFMLGLAMQRWNLHRRIALVVVAAVGTSPVMLIAGFMIATGFITMWVSNTATTIMMLPIGLSVLTLVAQVRRGEEDTNFSTALMLGIAYAASIGSVSTLIGTPPNALMRGYLSENHGITIGFGQWMAVGVPLAVVFLVITWLVLTRFIYPPKIKELAGGRELIRGELRKLGPMSRGEWTVLLVFASAALAWVFVPLLADNDTVIETAPWLDNISDAGIAMALAVALFLIPVDGRRGVRALDWETAVKLPWGILLLFGGGLSLSRQFGETGLSAWIGERVGVLDGVPIWVLILVVTLVVLLLTELTSNTATAAAFLPIMGGVAIGMNADVMMLVIPTALAATLAFMLPVATPPNAIAFGSGYVKIGQMVRAGFWLNIIGLILVLVVMYTFAGWVFGLSF</sequence>
<dbReference type="NCBIfam" id="TIGR00785">
    <property type="entry name" value="dass"/>
    <property type="match status" value="1"/>
</dbReference>
<proteinExistence type="inferred from homology"/>
<evidence type="ECO:0000256" key="1">
    <source>
        <dbReference type="ARBA" id="ARBA00004141"/>
    </source>
</evidence>
<feature type="region of interest" description="Disordered" evidence="8">
    <location>
        <begin position="19"/>
        <end position="75"/>
    </location>
</feature>
<feature type="compositionally biased region" description="Low complexity" evidence="8">
    <location>
        <begin position="36"/>
        <end position="56"/>
    </location>
</feature>
<organism evidence="10 11">
    <name type="scientific">Phytoactinopolyspora mesophila</name>
    <dbReference type="NCBI Taxonomy" id="2650750"/>
    <lineage>
        <taxon>Bacteria</taxon>
        <taxon>Bacillati</taxon>
        <taxon>Actinomycetota</taxon>
        <taxon>Actinomycetes</taxon>
        <taxon>Jiangellales</taxon>
        <taxon>Jiangellaceae</taxon>
        <taxon>Phytoactinopolyspora</taxon>
    </lineage>
</organism>
<dbReference type="PANTHER" id="PTHR10283:SF82">
    <property type="entry name" value="SOLUTE CARRIER FAMILY 13 MEMBER 2"/>
    <property type="match status" value="1"/>
</dbReference>
<dbReference type="GO" id="GO:0005886">
    <property type="term" value="C:plasma membrane"/>
    <property type="evidence" value="ECO:0007669"/>
    <property type="project" value="TreeGrafter"/>
</dbReference>
<dbReference type="Pfam" id="PF00939">
    <property type="entry name" value="Na_sulph_symp"/>
    <property type="match status" value="1"/>
</dbReference>
<evidence type="ECO:0000256" key="5">
    <source>
        <dbReference type="ARBA" id="ARBA00022989"/>
    </source>
</evidence>